<dbReference type="FunFam" id="3.40.50.980:FF:000002">
    <property type="entry name" value="Enterobactin synthetase component F"/>
    <property type="match status" value="1"/>
</dbReference>
<evidence type="ECO:0000313" key="8">
    <source>
        <dbReference type="EMBL" id="AAN85512.1"/>
    </source>
</evidence>
<dbReference type="InterPro" id="IPR042099">
    <property type="entry name" value="ANL_N_sf"/>
</dbReference>
<dbReference type="FunFam" id="3.40.50.980:FF:000001">
    <property type="entry name" value="Non-ribosomal peptide synthetase"/>
    <property type="match status" value="1"/>
</dbReference>
<comment type="similarity">
    <text evidence="2">Belongs to the ATP-dependent AMP-binding enzyme family.</text>
</comment>
<reference evidence="8" key="1">
    <citation type="journal article" date="2002" name="J. Bacteriol.">
        <title>Identification and localization of the gene cluster encoding biosynthesis of the antitumor macrolactam leinamycin in Streptomyces atroolivaceus S-140.</title>
        <authorList>
            <person name="Cheng Y.Q."/>
            <person name="Tang G.L."/>
            <person name="Shen B."/>
        </authorList>
    </citation>
    <scope>NUCLEOTIDE SEQUENCE</scope>
</reference>
<evidence type="ECO:0000256" key="6">
    <source>
        <dbReference type="ARBA" id="ARBA00023098"/>
    </source>
</evidence>
<dbReference type="Gene3D" id="3.30.559.30">
    <property type="entry name" value="Nonribosomal peptide synthetase, condensation domain"/>
    <property type="match status" value="1"/>
</dbReference>
<dbReference type="Gene3D" id="3.30.300.30">
    <property type="match status" value="2"/>
</dbReference>
<dbReference type="GO" id="GO:0017000">
    <property type="term" value="P:antibiotic biosynthetic process"/>
    <property type="evidence" value="ECO:0007669"/>
    <property type="project" value="UniProtKB-ARBA"/>
</dbReference>
<dbReference type="InterPro" id="IPR036736">
    <property type="entry name" value="ACP-like_sf"/>
</dbReference>
<dbReference type="Gene3D" id="1.10.1200.10">
    <property type="entry name" value="ACP-like"/>
    <property type="match status" value="1"/>
</dbReference>
<dbReference type="GO" id="GO:0005737">
    <property type="term" value="C:cytoplasm"/>
    <property type="evidence" value="ECO:0007669"/>
    <property type="project" value="TreeGrafter"/>
</dbReference>
<dbReference type="Pfam" id="PF23024">
    <property type="entry name" value="AMP-dom_DIP2-like"/>
    <property type="match status" value="1"/>
</dbReference>
<sequence>MHTHVRPVGGTLVDILRDRADATPHRTALEFIRDDGSEHAVGYAALDRRVRAVAAALTERGLRGERVLLLFPPGENYVTAFLGCLYAGAVAVPVYVPTGKRGLSAVLATGADAGAVLALSSREVTDAITASYPELTTSGLIQWLVTEDIADAAADDWPGTGPAPADLAFLQYTSGSTGTPKGVMVRHDNLVHNSASISTALGVGPDSRGVSWLPPYHDMGLIGGILQPLYAGFPCTLISPMAFVRSPYRWLDAISRHRATVSAAPDFAYGECVRRIPEDKRAELDLSSWQHAMVGAEPVRPATLDAFARAFADSGFDRSAFHPCYGLAEATLFVTGGAPERGEPRVLRADRRELELGQAVSAIAGKENKENAAVLTGCGRSRSEDVVVVVDPAEGRACPPGGTGEVWVSGPTVTAGYWGRPELTDEVFRATLESHPGRHFLRTGDLGFALGDELFVTGRAKDLLVVRGRNHYPQDIEQSAEHAHPLLQPTRAAVFSHDDGTEERAVLVHEVVRGFDPERAPEVITAVRKAVTAEHGLSLHEVVLVRPGAIPRTTSGKVRRSTCRERWLDGTLQPIATGGADTAPDAGGGDMPPVSRAVAEVVALELDVPAEQLPPGVPLVVLDLDSLRAVRLAEAMRERFGLRVSPAELLDGLTLAGLSALVDAVDDVAEAHVGADDTEAADAPASRAQEWMWLLDAMGGGAAYHVAGGIDLHGPVDPELLRASLEDLVARHPALHSGFTSDPDGTLRRTPLAPRSFELPVVEPSADRDARAVAAELAREPFDLAAGPLLRAVLVRAGEHEWTLAVAAHHIAVDGWSLGLLLRELGICYRDRLAGRSPSRTVVTVPAPKSAGDDAEAAAFWQETLAGAQAVSLPLDPAPHPSPFKGSALPFTLPAPVVARLKRYGAKRRSTLFMVILTGLSAVLSRWTGQQDLVVGAVTAGRHRPGSGDLVGLFVNTLPLRVEASGDPAFGELLSRVRSSCLAAYRHQDLPLEEIVRLTGADRADGRAPLVRVALALQNLPVAPWQSGEVRAEPFELPSPGAQFELSLHLTEESDGSLTGHAVHASDLISAPSARRILQALTLALEAVPGPPGAAATDLPMLAPHELDRVVSEFSGSDTPLDDGLVHAGFERQARLTPNAPAVVWDGGTLSYAQLDARANRLARRLRSLGAAPDQVVAVHLPRSPELVVALLAVVKAGGAYLPLDPDHPRARLALQLADVTPSLLVTSRDAAHGRAGELAAGSPGLTLVEIDDPALAELPDGPLDEVARPDNLLYVLHTSGTTGTPKGVMNRHAGVANRMAWMQEKYPLVAGERVLHKTPVGFDVSGWEIWWPLGHGATIVLARPGGHQDPGYLVRSVVDHAVTTCHFVPSMLRVFLDETTAATAGGTLRRVVCSGEALPPDVAARFHRLLPGVELHNLYGPTEAAIDVTAEQVEPGATDRPRLPIGRPVPGVRLYVLDGRGNPAPVGVPGELHIGGPQVARGYFGRPSLTAAAFVPDPFGSGGRLYRTGDRACWTEDGTLDYLGRIDHQVKIRGQRVEPGESEAVLARHPAVGDAVVVPRRQGGETYLAAYLVAVAGAEQPGPAHLREHLSLSLPPAMIPSAYTWLDALPVGANGKLDRDALPEPDQNLAGGEHVAPRDAAEQRVAEVWCEVLGLEEVSVTADFFALGGHSLQATRIALRLREAFGAEFSVADLLTGVPTVEQTARLLTQRQVAESDPEELARLLDQLSGLSDDEVADLLQQQG</sequence>
<dbReference type="PROSITE" id="PS50075">
    <property type="entry name" value="CARRIER"/>
    <property type="match status" value="2"/>
</dbReference>
<evidence type="ECO:0000256" key="1">
    <source>
        <dbReference type="ARBA" id="ARBA00001957"/>
    </source>
</evidence>
<dbReference type="InterPro" id="IPR009081">
    <property type="entry name" value="PP-bd_ACP"/>
</dbReference>
<accession>Q8GGQ3</accession>
<evidence type="ECO:0000256" key="4">
    <source>
        <dbReference type="ARBA" id="ARBA00022553"/>
    </source>
</evidence>
<dbReference type="SUPFAM" id="SSF52777">
    <property type="entry name" value="CoA-dependent acyltransferases"/>
    <property type="match status" value="2"/>
</dbReference>
<dbReference type="Pfam" id="PF13193">
    <property type="entry name" value="AMP-binding_C"/>
    <property type="match status" value="1"/>
</dbReference>
<dbReference type="InterPro" id="IPR010071">
    <property type="entry name" value="AA_adenyl_dom"/>
</dbReference>
<evidence type="ECO:0000256" key="2">
    <source>
        <dbReference type="ARBA" id="ARBA00006432"/>
    </source>
</evidence>
<dbReference type="Gene3D" id="3.40.50.1820">
    <property type="entry name" value="alpha/beta hydrolase"/>
    <property type="match status" value="1"/>
</dbReference>
<dbReference type="FunFam" id="3.40.50.12780:FF:000012">
    <property type="entry name" value="Non-ribosomal peptide synthetase"/>
    <property type="match status" value="1"/>
</dbReference>
<keyword evidence="6" id="KW-0443">Lipid metabolism</keyword>
<dbReference type="InterPro" id="IPR025110">
    <property type="entry name" value="AMP-bd_C"/>
</dbReference>
<dbReference type="CDD" id="cd05931">
    <property type="entry name" value="FAAL"/>
    <property type="match status" value="1"/>
</dbReference>
<dbReference type="InterPro" id="IPR001242">
    <property type="entry name" value="Condensation_dom"/>
</dbReference>
<reference evidence="8" key="2">
    <citation type="submission" date="2002-02" db="EMBL/GenBank/DDBJ databases">
        <authorList>
            <person name="Cheng Y.-Q."/>
            <person name="Tang G.-L."/>
            <person name="Shen B."/>
        </authorList>
    </citation>
    <scope>NUCLEOTIDE SEQUENCE</scope>
</reference>
<reference evidence="8" key="3">
    <citation type="journal article" date="2003" name="Proc. Natl. Acad. Sci. U.S.A.">
        <title>Type I polyketide synthase requiring a discrete acyltransferase for polyketide biosynthesis.</title>
        <authorList>
            <person name="Cheng Y.Q."/>
            <person name="Tang G.L."/>
            <person name="Shen B."/>
        </authorList>
    </citation>
    <scope>NUCLEOTIDE SEQUENCE</scope>
</reference>
<keyword evidence="5" id="KW-0276">Fatty acid metabolism</keyword>
<dbReference type="InterPro" id="IPR020806">
    <property type="entry name" value="PKS_PP-bd"/>
</dbReference>
<dbReference type="CDD" id="cd17646">
    <property type="entry name" value="A_NRPS_AB3403-like"/>
    <property type="match status" value="1"/>
</dbReference>
<dbReference type="NCBIfam" id="TIGR01733">
    <property type="entry name" value="AA-adenyl-dom"/>
    <property type="match status" value="1"/>
</dbReference>
<dbReference type="InterPro" id="IPR040097">
    <property type="entry name" value="FAAL/FAAC"/>
</dbReference>
<keyword evidence="4" id="KW-0597">Phosphoprotein</keyword>
<proteinExistence type="inferred from homology"/>
<dbReference type="InterPro" id="IPR000873">
    <property type="entry name" value="AMP-dep_synth/lig_dom"/>
</dbReference>
<protein>
    <submittedName>
        <fullName evidence="8">Nonribosomal peptide synthetase</fullName>
    </submittedName>
</protein>
<dbReference type="GO" id="GO:0044550">
    <property type="term" value="P:secondary metabolite biosynthetic process"/>
    <property type="evidence" value="ECO:0007669"/>
    <property type="project" value="TreeGrafter"/>
</dbReference>
<dbReference type="Gene3D" id="3.40.50.12780">
    <property type="entry name" value="N-terminal domain of ligase-like"/>
    <property type="match status" value="1"/>
</dbReference>
<dbReference type="PANTHER" id="PTHR45527:SF1">
    <property type="entry name" value="FATTY ACID SYNTHASE"/>
    <property type="match status" value="1"/>
</dbReference>
<dbReference type="PANTHER" id="PTHR45527">
    <property type="entry name" value="NONRIBOSOMAL PEPTIDE SYNTHETASE"/>
    <property type="match status" value="1"/>
</dbReference>
<dbReference type="GO" id="GO:0006631">
    <property type="term" value="P:fatty acid metabolic process"/>
    <property type="evidence" value="ECO:0007669"/>
    <property type="project" value="UniProtKB-KW"/>
</dbReference>
<dbReference type="Gene3D" id="2.30.38.10">
    <property type="entry name" value="Luciferase, Domain 3"/>
    <property type="match status" value="1"/>
</dbReference>
<dbReference type="PROSITE" id="PS00455">
    <property type="entry name" value="AMP_BINDING"/>
    <property type="match status" value="2"/>
</dbReference>
<evidence type="ECO:0000256" key="5">
    <source>
        <dbReference type="ARBA" id="ARBA00022832"/>
    </source>
</evidence>
<dbReference type="EMBL" id="AF484556">
    <property type="protein sequence ID" value="AAN85512.1"/>
    <property type="molecule type" value="Genomic_DNA"/>
</dbReference>
<dbReference type="GO" id="GO:0071766">
    <property type="term" value="P:Actinobacterium-type cell wall biogenesis"/>
    <property type="evidence" value="ECO:0007669"/>
    <property type="project" value="UniProtKB-ARBA"/>
</dbReference>
<evidence type="ECO:0000256" key="3">
    <source>
        <dbReference type="ARBA" id="ARBA00022450"/>
    </source>
</evidence>
<organism evidence="8">
    <name type="scientific">Streptomyces atroolivaceus</name>
    <dbReference type="NCBI Taxonomy" id="66869"/>
    <lineage>
        <taxon>Bacteria</taxon>
        <taxon>Bacillati</taxon>
        <taxon>Actinomycetota</taxon>
        <taxon>Actinomycetes</taxon>
        <taxon>Kitasatosporales</taxon>
        <taxon>Streptomycetaceae</taxon>
        <taxon>Streptomyces</taxon>
    </lineage>
</organism>
<keyword evidence="3" id="KW-0596">Phosphopantetheine</keyword>
<dbReference type="InterPro" id="IPR029058">
    <property type="entry name" value="AB_hydrolase_fold"/>
</dbReference>
<dbReference type="GO" id="GO:0043041">
    <property type="term" value="P:amino acid activation for nonribosomal peptide biosynthetic process"/>
    <property type="evidence" value="ECO:0007669"/>
    <property type="project" value="TreeGrafter"/>
</dbReference>
<dbReference type="FunFam" id="3.40.50.12780:FF:000013">
    <property type="entry name" value="Long-chain-fatty-acid--AMP ligase FadD32"/>
    <property type="match status" value="1"/>
</dbReference>
<dbReference type="SUPFAM" id="SSF56801">
    <property type="entry name" value="Acetyl-CoA synthetase-like"/>
    <property type="match status" value="2"/>
</dbReference>
<dbReference type="InterPro" id="IPR023213">
    <property type="entry name" value="CAT-like_dom_sf"/>
</dbReference>
<dbReference type="Gene3D" id="3.40.50.980">
    <property type="match status" value="2"/>
</dbReference>
<dbReference type="GO" id="GO:0003824">
    <property type="term" value="F:catalytic activity"/>
    <property type="evidence" value="ECO:0007669"/>
    <property type="project" value="InterPro"/>
</dbReference>
<dbReference type="CDD" id="cd19531">
    <property type="entry name" value="LCL_NRPS-like"/>
    <property type="match status" value="1"/>
</dbReference>
<feature type="domain" description="Carrier" evidence="7">
    <location>
        <begin position="1637"/>
        <end position="1713"/>
    </location>
</feature>
<dbReference type="Pfam" id="PF00501">
    <property type="entry name" value="AMP-binding"/>
    <property type="match status" value="2"/>
</dbReference>
<dbReference type="SMART" id="SM00823">
    <property type="entry name" value="PKS_PP"/>
    <property type="match status" value="2"/>
</dbReference>
<dbReference type="Gene3D" id="3.30.559.10">
    <property type="entry name" value="Chloramphenicol acetyltransferase-like domain"/>
    <property type="match status" value="1"/>
</dbReference>
<dbReference type="Pfam" id="PF00668">
    <property type="entry name" value="Condensation"/>
    <property type="match status" value="1"/>
</dbReference>
<feature type="domain" description="Carrier" evidence="7">
    <location>
        <begin position="592"/>
        <end position="666"/>
    </location>
</feature>
<dbReference type="GO" id="GO:0008610">
    <property type="term" value="P:lipid biosynthetic process"/>
    <property type="evidence" value="ECO:0007669"/>
    <property type="project" value="InterPro"/>
</dbReference>
<dbReference type="SUPFAM" id="SSF47336">
    <property type="entry name" value="ACP-like"/>
    <property type="match status" value="2"/>
</dbReference>
<dbReference type="InterPro" id="IPR020845">
    <property type="entry name" value="AMP-binding_CS"/>
</dbReference>
<dbReference type="InterPro" id="IPR045851">
    <property type="entry name" value="AMP-bd_C_sf"/>
</dbReference>
<dbReference type="Pfam" id="PF00550">
    <property type="entry name" value="PP-binding"/>
    <property type="match status" value="2"/>
</dbReference>
<reference evidence="8" key="4">
    <citation type="journal article" date="2004" name="Chem. Biol.">
        <title>Leinamycin biosynthesis revealing unprecedented architectural complexity for a hybrid polyketide synthase and nonribosomal peptide synthetase.</title>
        <authorList>
            <person name="Tang G.L."/>
            <person name="Cheng Y.Q."/>
            <person name="Shen B."/>
        </authorList>
    </citation>
    <scope>NUCLEOTIDE SEQUENCE</scope>
</reference>
<evidence type="ECO:0000259" key="7">
    <source>
        <dbReference type="PROSITE" id="PS50075"/>
    </source>
</evidence>
<comment type="cofactor">
    <cofactor evidence="1">
        <name>pantetheine 4'-phosphate</name>
        <dbReference type="ChEBI" id="CHEBI:47942"/>
    </cofactor>
</comment>
<name>Q8GGQ3_STRAZ</name>
<dbReference type="GO" id="GO:0031177">
    <property type="term" value="F:phosphopantetheine binding"/>
    <property type="evidence" value="ECO:0007669"/>
    <property type="project" value="InterPro"/>
</dbReference>